<dbReference type="EMBL" id="ABYU02000012">
    <property type="protein sequence ID" value="EEX22268.1"/>
    <property type="molecule type" value="Genomic_DNA"/>
</dbReference>
<dbReference type="RefSeq" id="WP_003020019.1">
    <property type="nucleotide sequence ID" value="NZ_CP022413.2"/>
</dbReference>
<gene>
    <name evidence="1" type="ORF">BLAHAN_05236</name>
</gene>
<dbReference type="HOGENOM" id="CLU_2663741_0_0_9"/>
<accession>C9L774</accession>
<name>C9L774_BLAHA</name>
<organism evidence="1 2">
    <name type="scientific">Blautia hansenii DSM 20583</name>
    <dbReference type="NCBI Taxonomy" id="537007"/>
    <lineage>
        <taxon>Bacteria</taxon>
        <taxon>Bacillati</taxon>
        <taxon>Bacillota</taxon>
        <taxon>Clostridia</taxon>
        <taxon>Lachnospirales</taxon>
        <taxon>Lachnospiraceae</taxon>
        <taxon>Blautia</taxon>
    </lineage>
</organism>
<keyword evidence="2" id="KW-1185">Reference proteome</keyword>
<evidence type="ECO:0000313" key="2">
    <source>
        <dbReference type="Proteomes" id="UP000003755"/>
    </source>
</evidence>
<protein>
    <submittedName>
        <fullName evidence="1">Uncharacterized protein</fullName>
    </submittedName>
</protein>
<comment type="caution">
    <text evidence="1">The sequence shown here is derived from an EMBL/GenBank/DDBJ whole genome shotgun (WGS) entry which is preliminary data.</text>
</comment>
<dbReference type="KEGG" id="bhan:CGC63_10425"/>
<reference evidence="1" key="1">
    <citation type="submission" date="2009-09" db="EMBL/GenBank/DDBJ databases">
        <authorList>
            <person name="Weinstock G."/>
            <person name="Sodergren E."/>
            <person name="Clifton S."/>
            <person name="Fulton L."/>
            <person name="Fulton B."/>
            <person name="Courtney L."/>
            <person name="Fronick C."/>
            <person name="Harrison M."/>
            <person name="Strong C."/>
            <person name="Farmer C."/>
            <person name="Delahaunty K."/>
            <person name="Markovic C."/>
            <person name="Hall O."/>
            <person name="Minx P."/>
            <person name="Tomlinson C."/>
            <person name="Mitreva M."/>
            <person name="Nelson J."/>
            <person name="Hou S."/>
            <person name="Wollam A."/>
            <person name="Pepin K.H."/>
            <person name="Johnson M."/>
            <person name="Bhonagiri V."/>
            <person name="Nash W.E."/>
            <person name="Warren W."/>
            <person name="Chinwalla A."/>
            <person name="Mardis E.R."/>
            <person name="Wilson R.K."/>
        </authorList>
    </citation>
    <scope>NUCLEOTIDE SEQUENCE [LARGE SCALE GENOMIC DNA]</scope>
    <source>
        <strain evidence="1">DSM 20583</strain>
    </source>
</reference>
<dbReference type="Proteomes" id="UP000003755">
    <property type="component" value="Unassembled WGS sequence"/>
</dbReference>
<dbReference type="AlphaFoldDB" id="C9L774"/>
<proteinExistence type="predicted"/>
<sequence length="75" mass="8706">MITYENENARLLIEGKVINLTPIIEKINLQGEIYITEEAALKFYNTYHKKEISQITIIVDNKPVIVVPMVKMKMI</sequence>
<evidence type="ECO:0000313" key="1">
    <source>
        <dbReference type="EMBL" id="EEX22268.1"/>
    </source>
</evidence>